<accession>A0A7I9VL70</accession>
<dbReference type="InterPro" id="IPR008972">
    <property type="entry name" value="Cupredoxin"/>
</dbReference>
<name>A0A7I9VL70_9BACT</name>
<sequence length="964" mass="103086">MKNMWKCAGALAVACCVAPAWAQPYPPQNWPNAPTGSAWQALYPYAGQCSTTSFAGLPACTLSNAPSFACDAGGTSNQTAAPWGKCGTIAPPVLNQPLLTGDTQRANKYTWEVLNPLDYTPDTTTYPGADYYQIGVHEAWGFQGIASAGLFPNPKPLDPAGVPNGKQWTGLTDASGKPLYTPVWGVGQINVKGGPITTTLQSLGLFPKTSSPSSWSRNDYVATWPSISIRGTTGRPVVVKWTNEFPNNHLFCPHPEAADWPCAIDRTFMGVKSEIDPQKAPATFQNNPLPYNGVNQFGSPMQPDNSWVTHLHGGEIPPQTDGFAEKWFGNKNTGKLYSPQPWPLDPAFFPPRGALHEYKVGTEFSNIFRPGGDPSANGLTSWYYDTYAYPMVNRESTIWFHDHTLGKTHHNVVAGPAGFFPVKDPSRHHAIQGGRCTGPAGGCDFTWVDVLTEPRDGLGIPKYDLFLAVQDRDFNADGSLNFPNGMASVPGASGYAVAPGNTSFAPGPNPQVHPVWVPEYFASNAVVNGVLWPKKSVVPGNYRIRFVDGSDARCYNVSFSTQDPWANPVIDPLTNAPAPTRPDPSTLLTFTMIANEQGYLPRPVATQSFAMCPGERYEIVLDFEGFAPGARVYMVNDAAAPFPGGGNGPFDPGSPYPDMATIMRFDVVAPSSAVPAVPTCGSAALAANQPASCLAIPAVLDSSFDDITHLPTCASQSAADTVGKRCIAAVRNLYLNERIDGTTGASLGLQINGVPFEYDVTETPREGTYEKWNIVNLTVDAHPIHPHLVKAQIVQRQLFDVTGYRLALCQGDPADNACTPGTTPGGVMQLIPDPTPFLASAFDPVPLSEKGWKDAMRAMPGEVLTFVAKWEGSWRQGTSAKGTDVTAPGAGNPNCMVQSTCNVTSGAYGSSVSCSSSSANTSACGAGNASTWVFPNVTSGPYVWHCHINSHEDSEMMRSSLVVK</sequence>
<reference evidence="3" key="1">
    <citation type="journal article" date="2020" name="Appl. Environ. Microbiol.">
        <title>Diazotrophic Anaeromyxobacter Isolates from Soils.</title>
        <authorList>
            <person name="Masuda Y."/>
            <person name="Yamanaka H."/>
            <person name="Xu Z.X."/>
            <person name="Shiratori Y."/>
            <person name="Aono T."/>
            <person name="Amachi S."/>
            <person name="Senoo K."/>
            <person name="Itoh H."/>
        </authorList>
    </citation>
    <scope>NUCLEOTIDE SEQUENCE [LARGE SCALE GENOMIC DNA]</scope>
    <source>
        <strain evidence="3">R267</strain>
    </source>
</reference>
<feature type="signal peptide" evidence="1">
    <location>
        <begin position="1"/>
        <end position="22"/>
    </location>
</feature>
<dbReference type="AlphaFoldDB" id="A0A7I9VL70"/>
<dbReference type="SUPFAM" id="SSF49503">
    <property type="entry name" value="Cupredoxins"/>
    <property type="match status" value="2"/>
</dbReference>
<dbReference type="PANTHER" id="PTHR48267">
    <property type="entry name" value="CUPREDOXIN SUPERFAMILY PROTEIN"/>
    <property type="match status" value="1"/>
</dbReference>
<dbReference type="PANTHER" id="PTHR48267:SF1">
    <property type="entry name" value="BILIRUBIN OXIDASE"/>
    <property type="match status" value="1"/>
</dbReference>
<evidence type="ECO:0000313" key="2">
    <source>
        <dbReference type="EMBL" id="GEJ57166.1"/>
    </source>
</evidence>
<comment type="caution">
    <text evidence="2">The sequence shown here is derived from an EMBL/GenBank/DDBJ whole genome shotgun (WGS) entry which is preliminary data.</text>
</comment>
<keyword evidence="1" id="KW-0732">Signal</keyword>
<dbReference type="Gene3D" id="2.60.40.420">
    <property type="entry name" value="Cupredoxins - blue copper proteins"/>
    <property type="match status" value="3"/>
</dbReference>
<keyword evidence="3" id="KW-1185">Reference proteome</keyword>
<proteinExistence type="predicted"/>
<organism evidence="2 3">
    <name type="scientific">Anaeromyxobacter diazotrophicus</name>
    <dbReference type="NCBI Taxonomy" id="2590199"/>
    <lineage>
        <taxon>Bacteria</taxon>
        <taxon>Pseudomonadati</taxon>
        <taxon>Myxococcota</taxon>
        <taxon>Myxococcia</taxon>
        <taxon>Myxococcales</taxon>
        <taxon>Cystobacterineae</taxon>
        <taxon>Anaeromyxobacteraceae</taxon>
        <taxon>Anaeromyxobacter</taxon>
    </lineage>
</organism>
<evidence type="ECO:0000313" key="3">
    <source>
        <dbReference type="Proteomes" id="UP000503640"/>
    </source>
</evidence>
<evidence type="ECO:0000256" key="1">
    <source>
        <dbReference type="SAM" id="SignalP"/>
    </source>
</evidence>
<dbReference type="RefSeq" id="WP_176064648.1">
    <property type="nucleotide sequence ID" value="NZ_BJTG01000004.1"/>
</dbReference>
<dbReference type="InterPro" id="IPR045087">
    <property type="entry name" value="Cu-oxidase_fam"/>
</dbReference>
<protein>
    <recommendedName>
        <fullName evidence="4">Multicopper oxidase type 2</fullName>
    </recommendedName>
</protein>
<feature type="chain" id="PRO_5029837097" description="Multicopper oxidase type 2" evidence="1">
    <location>
        <begin position="23"/>
        <end position="964"/>
    </location>
</feature>
<gene>
    <name evidence="2" type="ORF">AMYX_19070</name>
</gene>
<evidence type="ECO:0008006" key="4">
    <source>
        <dbReference type="Google" id="ProtNLM"/>
    </source>
</evidence>
<dbReference type="Proteomes" id="UP000503640">
    <property type="component" value="Unassembled WGS sequence"/>
</dbReference>
<dbReference type="EMBL" id="BJTG01000004">
    <property type="protein sequence ID" value="GEJ57166.1"/>
    <property type="molecule type" value="Genomic_DNA"/>
</dbReference>